<feature type="non-terminal residue" evidence="1">
    <location>
        <position position="291"/>
    </location>
</feature>
<gene>
    <name evidence="1" type="primary">PARPA_03380.1 scaffold 7357</name>
</gene>
<dbReference type="Proteomes" id="UP000054107">
    <property type="component" value="Unassembled WGS sequence"/>
</dbReference>
<evidence type="ECO:0000313" key="1">
    <source>
        <dbReference type="EMBL" id="CEP09821.1"/>
    </source>
</evidence>
<dbReference type="AlphaFoldDB" id="A0A0B7MUT4"/>
<dbReference type="EMBL" id="LN722250">
    <property type="protein sequence ID" value="CEP09821.1"/>
    <property type="molecule type" value="Genomic_DNA"/>
</dbReference>
<keyword evidence="2" id="KW-1185">Reference proteome</keyword>
<reference evidence="1 2" key="1">
    <citation type="submission" date="2014-09" db="EMBL/GenBank/DDBJ databases">
        <authorList>
            <person name="Ellenberger Sabrina"/>
        </authorList>
    </citation>
    <scope>NUCLEOTIDE SEQUENCE [LARGE SCALE GENOMIC DNA]</scope>
    <source>
        <strain evidence="1 2">CBS 412.66</strain>
    </source>
</reference>
<protein>
    <submittedName>
        <fullName evidence="1">Uncharacterized protein</fullName>
    </submittedName>
</protein>
<accession>A0A0B7MUT4</accession>
<sequence length="291" mass="29978">VDSQVTSIKNSVEECYAEGGDAKSHNIDVHTVKEQFKKTVTTELSVAKVEIYESAKTKVVTKVEVDHTISDTDSKVNVINEQSGSVTVVAGKNEATTVTDVVETGSSTVDIVTVENDTCAKTEGSAVDVVVDSSRSKVDVITKESGSVAVMTGEKEAATVTDVIKTDSTSVGIVTGKKDTVVKNDSSVVDVVLGGSDAKVHVITKESGSATSVAGEKETTNVIGVIETDSATVDVVTEKKGTVVKTEGSAVGVVIGSTDSKVDLITKESGSITVVAGEKKTTTATDDVKSG</sequence>
<name>A0A0B7MUT4_9FUNG</name>
<proteinExistence type="predicted"/>
<evidence type="ECO:0000313" key="2">
    <source>
        <dbReference type="Proteomes" id="UP000054107"/>
    </source>
</evidence>
<organism evidence="1 2">
    <name type="scientific">Parasitella parasitica</name>
    <dbReference type="NCBI Taxonomy" id="35722"/>
    <lineage>
        <taxon>Eukaryota</taxon>
        <taxon>Fungi</taxon>
        <taxon>Fungi incertae sedis</taxon>
        <taxon>Mucoromycota</taxon>
        <taxon>Mucoromycotina</taxon>
        <taxon>Mucoromycetes</taxon>
        <taxon>Mucorales</taxon>
        <taxon>Mucorineae</taxon>
        <taxon>Mucoraceae</taxon>
        <taxon>Parasitella</taxon>
    </lineage>
</organism>
<feature type="non-terminal residue" evidence="1">
    <location>
        <position position="1"/>
    </location>
</feature>